<evidence type="ECO:0000313" key="2">
    <source>
        <dbReference type="Proteomes" id="UP000692954"/>
    </source>
</evidence>
<keyword evidence="2" id="KW-1185">Reference proteome</keyword>
<protein>
    <submittedName>
        <fullName evidence="1">Uncharacterized protein</fullName>
    </submittedName>
</protein>
<reference evidence="1" key="1">
    <citation type="submission" date="2021-01" db="EMBL/GenBank/DDBJ databases">
        <authorList>
            <consortium name="Genoscope - CEA"/>
            <person name="William W."/>
        </authorList>
    </citation>
    <scope>NUCLEOTIDE SEQUENCE</scope>
</reference>
<dbReference type="AlphaFoldDB" id="A0A8S1RP28"/>
<proteinExistence type="predicted"/>
<accession>A0A8S1RP28</accession>
<comment type="caution">
    <text evidence="1">The sequence shown here is derived from an EMBL/GenBank/DDBJ whole genome shotgun (WGS) entry which is preliminary data.</text>
</comment>
<organism evidence="1 2">
    <name type="scientific">Paramecium sonneborni</name>
    <dbReference type="NCBI Taxonomy" id="65129"/>
    <lineage>
        <taxon>Eukaryota</taxon>
        <taxon>Sar</taxon>
        <taxon>Alveolata</taxon>
        <taxon>Ciliophora</taxon>
        <taxon>Intramacronucleata</taxon>
        <taxon>Oligohymenophorea</taxon>
        <taxon>Peniculida</taxon>
        <taxon>Parameciidae</taxon>
        <taxon>Paramecium</taxon>
    </lineage>
</organism>
<dbReference type="EMBL" id="CAJJDN010000196">
    <property type="protein sequence ID" value="CAD8128769.1"/>
    <property type="molecule type" value="Genomic_DNA"/>
</dbReference>
<dbReference type="Proteomes" id="UP000692954">
    <property type="component" value="Unassembled WGS sequence"/>
</dbReference>
<gene>
    <name evidence="1" type="ORF">PSON_ATCC_30995.1.T1960015</name>
</gene>
<sequence length="108" mass="13189">MCIQCVRQLSWNSQLFLIELQTFINCKGWLELRIRSQNQLDYSIIVNSLIGDRYDKLRLNIFDIQLNHSIQYRKYLKSCQMKYFCTVKKLYFLIFNLKIQFQQCNFRG</sequence>
<evidence type="ECO:0000313" key="1">
    <source>
        <dbReference type="EMBL" id="CAD8128769.1"/>
    </source>
</evidence>
<name>A0A8S1RP28_9CILI</name>